<evidence type="ECO:0000313" key="10">
    <source>
        <dbReference type="EMBL" id="HGU33687.1"/>
    </source>
</evidence>
<dbReference type="EMBL" id="DSUH01000292">
    <property type="protein sequence ID" value="HGU33687.1"/>
    <property type="molecule type" value="Genomic_DNA"/>
</dbReference>
<dbReference type="GO" id="GO:0035999">
    <property type="term" value="P:tetrahydrofolate interconversion"/>
    <property type="evidence" value="ECO:0007669"/>
    <property type="project" value="UniProtKB-UniPathway"/>
</dbReference>
<comment type="pathway">
    <text evidence="7">Amino-acid biosynthesis; L-methionine biosynthesis via de novo pathway.</text>
</comment>
<keyword evidence="6 9" id="KW-0560">Oxidoreductase</keyword>
<dbReference type="GO" id="GO:0005829">
    <property type="term" value="C:cytosol"/>
    <property type="evidence" value="ECO:0007669"/>
    <property type="project" value="TreeGrafter"/>
</dbReference>
<organism evidence="10">
    <name type="scientific">Desulfatirhabdium butyrativorans</name>
    <dbReference type="NCBI Taxonomy" id="340467"/>
    <lineage>
        <taxon>Bacteria</taxon>
        <taxon>Pseudomonadati</taxon>
        <taxon>Thermodesulfobacteriota</taxon>
        <taxon>Desulfobacteria</taxon>
        <taxon>Desulfobacterales</taxon>
        <taxon>Desulfatirhabdiaceae</taxon>
        <taxon>Desulfatirhabdium</taxon>
    </lineage>
</organism>
<name>A0A7C4RTG9_9BACT</name>
<evidence type="ECO:0000256" key="1">
    <source>
        <dbReference type="ARBA" id="ARBA00001974"/>
    </source>
</evidence>
<comment type="caution">
    <text evidence="10">The sequence shown here is derived from an EMBL/GenBank/DDBJ whole genome shotgun (WGS) entry which is preliminary data.</text>
</comment>
<accession>A0A7C4RTG9</accession>
<dbReference type="PANTHER" id="PTHR45754">
    <property type="entry name" value="METHYLENETETRAHYDROFOLATE REDUCTASE"/>
    <property type="match status" value="1"/>
</dbReference>
<dbReference type="UniPathway" id="UPA00193"/>
<evidence type="ECO:0000256" key="3">
    <source>
        <dbReference type="ARBA" id="ARBA00006743"/>
    </source>
</evidence>
<keyword evidence="4 9" id="KW-0285">Flavoprotein</keyword>
<sequence>MNTKAGSRLEQVLKAGEFAVTVEVGPPRGPNAGAVIDKARLLTGVADGYNVTDNQTAVVRMSSIAASKILLDEGLEPVMQMVCRDRNRIAMQSDLLGASALGIRNVLCLSGDHQKASASGKLKGHPGAKNVYDIDSIQLVSMVAGMRDRAVQEGGDPLTEPTPFWIGAAWTPLAPPTDFRVFRLAKKVQAGADFIQTQAIFDLRAFAHAMQQAVELGITERTFILGGVIVPKSAAMLRYMQRNVPGVVVPEALIDRMSQAKDPLQEGVAITLELIAGLRAIPGVKGVHLQAIEAEHLLPEILHAVGLLPRPMGI</sequence>
<evidence type="ECO:0000256" key="5">
    <source>
        <dbReference type="ARBA" id="ARBA00022827"/>
    </source>
</evidence>
<dbReference type="InterPro" id="IPR029041">
    <property type="entry name" value="FAD-linked_oxidoreductase-like"/>
</dbReference>
<dbReference type="PANTHER" id="PTHR45754:SF3">
    <property type="entry name" value="METHYLENETETRAHYDROFOLATE REDUCTASE (NADPH)"/>
    <property type="match status" value="1"/>
</dbReference>
<comment type="pathway">
    <text evidence="2 9">One-carbon metabolism; tetrahydrofolate interconversion.</text>
</comment>
<dbReference type="Pfam" id="PF02219">
    <property type="entry name" value="MTHFR"/>
    <property type="match status" value="1"/>
</dbReference>
<comment type="cofactor">
    <cofactor evidence="1 9">
        <name>FAD</name>
        <dbReference type="ChEBI" id="CHEBI:57692"/>
    </cofactor>
</comment>
<evidence type="ECO:0000256" key="2">
    <source>
        <dbReference type="ARBA" id="ARBA00004777"/>
    </source>
</evidence>
<dbReference type="SUPFAM" id="SSF51730">
    <property type="entry name" value="FAD-linked oxidoreductase"/>
    <property type="match status" value="1"/>
</dbReference>
<dbReference type="InterPro" id="IPR003171">
    <property type="entry name" value="Mehydrof_redctse-like"/>
</dbReference>
<evidence type="ECO:0000256" key="8">
    <source>
        <dbReference type="ARBA" id="ARBA00048628"/>
    </source>
</evidence>
<dbReference type="GO" id="GO:0071949">
    <property type="term" value="F:FAD binding"/>
    <property type="evidence" value="ECO:0007669"/>
    <property type="project" value="TreeGrafter"/>
</dbReference>
<comment type="catalytic activity">
    <reaction evidence="8">
        <text>(6S)-5-methyl-5,6,7,8-tetrahydrofolate + NAD(+) = (6R)-5,10-methylene-5,6,7,8-tetrahydrofolate + NADH + H(+)</text>
        <dbReference type="Rhea" id="RHEA:19821"/>
        <dbReference type="ChEBI" id="CHEBI:15378"/>
        <dbReference type="ChEBI" id="CHEBI:15636"/>
        <dbReference type="ChEBI" id="CHEBI:18608"/>
        <dbReference type="ChEBI" id="CHEBI:57540"/>
        <dbReference type="ChEBI" id="CHEBI:57945"/>
        <dbReference type="EC" id="1.5.1.54"/>
    </reaction>
    <physiologicalReaction direction="right-to-left" evidence="8">
        <dbReference type="Rhea" id="RHEA:19823"/>
    </physiologicalReaction>
</comment>
<dbReference type="AlphaFoldDB" id="A0A7C4RTG9"/>
<comment type="similarity">
    <text evidence="3 9">Belongs to the methylenetetrahydrofolate reductase family.</text>
</comment>
<gene>
    <name evidence="10" type="ORF">ENS29_12670</name>
</gene>
<keyword evidence="5 9" id="KW-0274">FAD</keyword>
<dbReference type="GO" id="GO:0009086">
    <property type="term" value="P:methionine biosynthetic process"/>
    <property type="evidence" value="ECO:0007669"/>
    <property type="project" value="TreeGrafter"/>
</dbReference>
<evidence type="ECO:0000256" key="6">
    <source>
        <dbReference type="ARBA" id="ARBA00023002"/>
    </source>
</evidence>
<evidence type="ECO:0000256" key="7">
    <source>
        <dbReference type="ARBA" id="ARBA00034478"/>
    </source>
</evidence>
<evidence type="ECO:0000256" key="4">
    <source>
        <dbReference type="ARBA" id="ARBA00022630"/>
    </source>
</evidence>
<dbReference type="Gene3D" id="3.20.20.220">
    <property type="match status" value="1"/>
</dbReference>
<dbReference type="GO" id="GO:0106312">
    <property type="term" value="F:methylenetetrahydrofolate reductase (NADH) activity"/>
    <property type="evidence" value="ECO:0007669"/>
    <property type="project" value="UniProtKB-EC"/>
</dbReference>
<protein>
    <recommendedName>
        <fullName evidence="9">Methylenetetrahydrofolate reductase</fullName>
    </recommendedName>
</protein>
<evidence type="ECO:0000256" key="9">
    <source>
        <dbReference type="RuleBase" id="RU003862"/>
    </source>
</evidence>
<dbReference type="CDD" id="cd00537">
    <property type="entry name" value="MTHFR"/>
    <property type="match status" value="1"/>
</dbReference>
<reference evidence="10" key="1">
    <citation type="journal article" date="2020" name="mSystems">
        <title>Genome- and Community-Level Interaction Insights into Carbon Utilization and Element Cycling Functions of Hydrothermarchaeota in Hydrothermal Sediment.</title>
        <authorList>
            <person name="Zhou Z."/>
            <person name="Liu Y."/>
            <person name="Xu W."/>
            <person name="Pan J."/>
            <person name="Luo Z.H."/>
            <person name="Li M."/>
        </authorList>
    </citation>
    <scope>NUCLEOTIDE SEQUENCE [LARGE SCALE GENOMIC DNA]</scope>
    <source>
        <strain evidence="10">SpSt-477</strain>
    </source>
</reference>
<proteinExistence type="inferred from homology"/>